<dbReference type="Proteomes" id="UP000229674">
    <property type="component" value="Unassembled WGS sequence"/>
</dbReference>
<protein>
    <recommendedName>
        <fullName evidence="4">Protease PrsW</fullName>
    </recommendedName>
</protein>
<keyword evidence="1" id="KW-1133">Transmembrane helix</keyword>
<dbReference type="GO" id="GO:0008233">
    <property type="term" value="F:peptidase activity"/>
    <property type="evidence" value="ECO:0007669"/>
    <property type="project" value="InterPro"/>
</dbReference>
<dbReference type="AlphaFoldDB" id="A0A2M8G1J5"/>
<dbReference type="EMBL" id="PFQX01000012">
    <property type="protein sequence ID" value="PJC65508.1"/>
    <property type="molecule type" value="Genomic_DNA"/>
</dbReference>
<reference evidence="3" key="1">
    <citation type="submission" date="2017-09" db="EMBL/GenBank/DDBJ databases">
        <title>Depth-based differentiation of microbial function through sediment-hosted aquifers and enrichment of novel symbionts in the deep terrestrial subsurface.</title>
        <authorList>
            <person name="Probst A.J."/>
            <person name="Ladd B."/>
            <person name="Jarett J.K."/>
            <person name="Geller-Mcgrath D.E."/>
            <person name="Sieber C.M.K."/>
            <person name="Emerson J.B."/>
            <person name="Anantharaman K."/>
            <person name="Thomas B.C."/>
            <person name="Malmstrom R."/>
            <person name="Stieglmeier M."/>
            <person name="Klingl A."/>
            <person name="Woyke T."/>
            <person name="Ryan C.M."/>
            <person name="Banfield J.F."/>
        </authorList>
    </citation>
    <scope>NUCLEOTIDE SEQUENCE [LARGE SCALE GENOMIC DNA]</scope>
</reference>
<keyword evidence="1" id="KW-0812">Transmembrane</keyword>
<keyword evidence="1" id="KW-0472">Membrane</keyword>
<sequence>MVSSPIFLFALGVFPALFWLGFFIIEDYKHPEPPRMIAKVFIAGALSALVAAALQFSLQISVPGIVGYGASSPVGFFAFALIEEVVKFGGAYLLIRRSKSFDEPVDAMIYLITAAMGFAALENALFLLSTGSSLILETALMRSVGATFLHAVASGFVGFYWARRRLVLGLIIATALHTAFNYLAYYFIHTQIYAVMFVLLASFFLFHDFDIIKQPNGDGKGQI</sequence>
<comment type="caution">
    <text evidence="2">The sequence shown here is derived from an EMBL/GenBank/DDBJ whole genome shotgun (WGS) entry which is preliminary data.</text>
</comment>
<feature type="transmembrane region" description="Helical" evidence="1">
    <location>
        <begin position="166"/>
        <end position="186"/>
    </location>
</feature>
<evidence type="ECO:0000256" key="1">
    <source>
        <dbReference type="SAM" id="Phobius"/>
    </source>
</evidence>
<dbReference type="Pfam" id="PF13367">
    <property type="entry name" value="PrsW-protease"/>
    <property type="match status" value="1"/>
</dbReference>
<organism evidence="2 3">
    <name type="scientific">Candidatus Colwellbacteria bacterium CG_4_9_14_0_2_um_filter_50_12</name>
    <dbReference type="NCBI Taxonomy" id="1974538"/>
    <lineage>
        <taxon>Bacteria</taxon>
        <taxon>Candidatus Colwelliibacteriota</taxon>
    </lineage>
</organism>
<feature type="transmembrane region" description="Helical" evidence="1">
    <location>
        <begin position="107"/>
        <end position="128"/>
    </location>
</feature>
<dbReference type="InterPro" id="IPR026898">
    <property type="entry name" value="PrsW"/>
</dbReference>
<feature type="transmembrane region" description="Helical" evidence="1">
    <location>
        <begin position="140"/>
        <end position="161"/>
    </location>
</feature>
<feature type="transmembrane region" description="Helical" evidence="1">
    <location>
        <begin position="37"/>
        <end position="56"/>
    </location>
</feature>
<evidence type="ECO:0008006" key="4">
    <source>
        <dbReference type="Google" id="ProtNLM"/>
    </source>
</evidence>
<dbReference type="PANTHER" id="PTHR36844:SF1">
    <property type="entry name" value="PROTEASE PRSW"/>
    <property type="match status" value="1"/>
</dbReference>
<feature type="transmembrane region" description="Helical" evidence="1">
    <location>
        <begin position="6"/>
        <end position="25"/>
    </location>
</feature>
<evidence type="ECO:0000313" key="3">
    <source>
        <dbReference type="Proteomes" id="UP000229674"/>
    </source>
</evidence>
<accession>A0A2M8G1J5</accession>
<name>A0A2M8G1J5_9BACT</name>
<feature type="transmembrane region" description="Helical" evidence="1">
    <location>
        <begin position="76"/>
        <end position="95"/>
    </location>
</feature>
<evidence type="ECO:0000313" key="2">
    <source>
        <dbReference type="EMBL" id="PJC65508.1"/>
    </source>
</evidence>
<gene>
    <name evidence="2" type="ORF">CO020_00270</name>
</gene>
<dbReference type="PANTHER" id="PTHR36844">
    <property type="entry name" value="PROTEASE PRSW"/>
    <property type="match status" value="1"/>
</dbReference>
<proteinExistence type="predicted"/>
<feature type="transmembrane region" description="Helical" evidence="1">
    <location>
        <begin position="192"/>
        <end position="212"/>
    </location>
</feature>